<feature type="compositionally biased region" description="Polar residues" evidence="1">
    <location>
        <begin position="314"/>
        <end position="335"/>
    </location>
</feature>
<proteinExistence type="predicted"/>
<accession>A0AAD4F209</accession>
<reference evidence="2" key="1">
    <citation type="submission" date="2023-02" db="EMBL/GenBank/DDBJ databases">
        <authorList>
            <person name="Palmer J.M."/>
        </authorList>
    </citation>
    <scope>NUCLEOTIDE SEQUENCE</scope>
    <source>
        <strain evidence="2">FW57</strain>
    </source>
</reference>
<dbReference type="AlphaFoldDB" id="A0AAD4F209"/>
<gene>
    <name evidence="2" type="ORF">NEMBOFW57_001272</name>
</gene>
<sequence length="344" mass="38140">MANTIADHVVRSLSAFRALVEPARVLNFPEPWIQRRIADEQTKFKVWAGNIGAHKTGTGSLDYRLRDASPIKNQVIDLLEELCGLLSQAAAIASGEKIPWDQVEGEEFAEDVDTDPPSTELGQIATEGVADVVDCLLRLSMTIRNPAPHDRFITSLSADTTYFEPFDIQHVQSKFPAVEPWLAERLGKATSRRRQYFRYRESHHAKLSQGLDDPDPVPKECNETIASSIPSHLKDKGKQPAILEDDRSDAGASQTSYATSIANEGALRVPPLPEKGHEGPFQCPFCYVMILATDRAAWNSKTIFSRTIQTQFRKTTPTLSSSWQPSHSTSRTESPAPSVVTRKS</sequence>
<feature type="region of interest" description="Disordered" evidence="1">
    <location>
        <begin position="314"/>
        <end position="344"/>
    </location>
</feature>
<dbReference type="Proteomes" id="UP001197093">
    <property type="component" value="Unassembled WGS sequence"/>
</dbReference>
<evidence type="ECO:0000313" key="2">
    <source>
        <dbReference type="EMBL" id="KAG7291260.1"/>
    </source>
</evidence>
<evidence type="ECO:0000313" key="3">
    <source>
        <dbReference type="Proteomes" id="UP001197093"/>
    </source>
</evidence>
<dbReference type="EMBL" id="JAHCVI010000001">
    <property type="protein sequence ID" value="KAG7291260.1"/>
    <property type="molecule type" value="Genomic_DNA"/>
</dbReference>
<keyword evidence="3" id="KW-1185">Reference proteome</keyword>
<protein>
    <recommendedName>
        <fullName evidence="4">Prion-inhibition and propagation HeLo domain-containing protein</fullName>
    </recommendedName>
</protein>
<dbReference type="PANTHER" id="PTHR35391">
    <property type="entry name" value="C2H2-TYPE DOMAIN-CONTAINING PROTEIN-RELATED"/>
    <property type="match status" value="1"/>
</dbReference>
<dbReference type="PANTHER" id="PTHR35391:SF7">
    <property type="entry name" value="C2H2-TYPE DOMAIN-CONTAINING PROTEIN"/>
    <property type="match status" value="1"/>
</dbReference>
<evidence type="ECO:0000256" key="1">
    <source>
        <dbReference type="SAM" id="MobiDB-lite"/>
    </source>
</evidence>
<organism evidence="2 3">
    <name type="scientific">Staphylotrichum longicolle</name>
    <dbReference type="NCBI Taxonomy" id="669026"/>
    <lineage>
        <taxon>Eukaryota</taxon>
        <taxon>Fungi</taxon>
        <taxon>Dikarya</taxon>
        <taxon>Ascomycota</taxon>
        <taxon>Pezizomycotina</taxon>
        <taxon>Sordariomycetes</taxon>
        <taxon>Sordariomycetidae</taxon>
        <taxon>Sordariales</taxon>
        <taxon>Chaetomiaceae</taxon>
        <taxon>Staphylotrichum</taxon>
    </lineage>
</organism>
<name>A0AAD4F209_9PEZI</name>
<evidence type="ECO:0008006" key="4">
    <source>
        <dbReference type="Google" id="ProtNLM"/>
    </source>
</evidence>
<comment type="caution">
    <text evidence="2">The sequence shown here is derived from an EMBL/GenBank/DDBJ whole genome shotgun (WGS) entry which is preliminary data.</text>
</comment>